<dbReference type="Gene3D" id="1.10.1200.10">
    <property type="entry name" value="ACP-like"/>
    <property type="match status" value="1"/>
</dbReference>
<dbReference type="Gene3D" id="3.30.300.30">
    <property type="match status" value="1"/>
</dbReference>
<organism evidence="2 3">
    <name type="scientific">Roseateles flavus</name>
    <dbReference type="NCBI Taxonomy" id="3149041"/>
    <lineage>
        <taxon>Bacteria</taxon>
        <taxon>Pseudomonadati</taxon>
        <taxon>Pseudomonadota</taxon>
        <taxon>Betaproteobacteria</taxon>
        <taxon>Burkholderiales</taxon>
        <taxon>Sphaerotilaceae</taxon>
        <taxon>Roseateles</taxon>
    </lineage>
</organism>
<evidence type="ECO:0000313" key="2">
    <source>
        <dbReference type="EMBL" id="MEO3715959.1"/>
    </source>
</evidence>
<evidence type="ECO:0000313" key="3">
    <source>
        <dbReference type="Proteomes" id="UP001462640"/>
    </source>
</evidence>
<sequence>AYVQLGSLPLTPNGKLDRKALPAPDEQAWSRRAYEAPQGEVEATLAAIWAELLQLERVGRHDNFFELGGHSLMAVSLIERMRRADLHADVSELFTATTLAELAAVTTQIKEITL</sequence>
<dbReference type="Pfam" id="PF00550">
    <property type="entry name" value="PP-binding"/>
    <property type="match status" value="1"/>
</dbReference>
<dbReference type="SUPFAM" id="SSF47336">
    <property type="entry name" value="ACP-like"/>
    <property type="match status" value="1"/>
</dbReference>
<comment type="caution">
    <text evidence="2">The sequence shown here is derived from an EMBL/GenBank/DDBJ whole genome shotgun (WGS) entry which is preliminary data.</text>
</comment>
<dbReference type="PROSITE" id="PS50075">
    <property type="entry name" value="CARRIER"/>
    <property type="match status" value="1"/>
</dbReference>
<proteinExistence type="predicted"/>
<dbReference type="PANTHER" id="PTHR45527">
    <property type="entry name" value="NONRIBOSOMAL PEPTIDE SYNTHETASE"/>
    <property type="match status" value="1"/>
</dbReference>
<dbReference type="InterPro" id="IPR045851">
    <property type="entry name" value="AMP-bd_C_sf"/>
</dbReference>
<accession>A0ABV0GLQ0</accession>
<dbReference type="SUPFAM" id="SSF56801">
    <property type="entry name" value="Acetyl-CoA synthetase-like"/>
    <property type="match status" value="1"/>
</dbReference>
<dbReference type="RefSeq" id="WP_347613739.1">
    <property type="nucleotide sequence ID" value="NZ_JBDPZC010000039.1"/>
</dbReference>
<gene>
    <name evidence="2" type="ORF">ABDJ40_24585</name>
</gene>
<name>A0ABV0GLQ0_9BURK</name>
<dbReference type="Proteomes" id="UP001462640">
    <property type="component" value="Unassembled WGS sequence"/>
</dbReference>
<feature type="domain" description="Carrier" evidence="1">
    <location>
        <begin position="36"/>
        <end position="110"/>
    </location>
</feature>
<reference evidence="2 3" key="1">
    <citation type="submission" date="2024-05" db="EMBL/GenBank/DDBJ databases">
        <title>Roseateles sp. 2.12 16S ribosomal RNA gene Genome sequencing and assembly.</title>
        <authorList>
            <person name="Woo H."/>
        </authorList>
    </citation>
    <scope>NUCLEOTIDE SEQUENCE [LARGE SCALE GENOMIC DNA]</scope>
    <source>
        <strain evidence="2 3">2.12</strain>
    </source>
</reference>
<evidence type="ECO:0000259" key="1">
    <source>
        <dbReference type="PROSITE" id="PS50075"/>
    </source>
</evidence>
<keyword evidence="3" id="KW-1185">Reference proteome</keyword>
<dbReference type="EMBL" id="JBDPZC010000039">
    <property type="protein sequence ID" value="MEO3715959.1"/>
    <property type="molecule type" value="Genomic_DNA"/>
</dbReference>
<protein>
    <submittedName>
        <fullName evidence="2">Phosphopantetheine-binding protein</fullName>
    </submittedName>
</protein>
<dbReference type="InterPro" id="IPR036736">
    <property type="entry name" value="ACP-like_sf"/>
</dbReference>
<feature type="non-terminal residue" evidence="2">
    <location>
        <position position="1"/>
    </location>
</feature>
<dbReference type="InterPro" id="IPR009081">
    <property type="entry name" value="PP-bd_ACP"/>
</dbReference>
<dbReference type="PANTHER" id="PTHR45527:SF1">
    <property type="entry name" value="FATTY ACID SYNTHASE"/>
    <property type="match status" value="1"/>
</dbReference>